<dbReference type="GO" id="GO:0008146">
    <property type="term" value="F:sulfotransferase activity"/>
    <property type="evidence" value="ECO:0000318"/>
    <property type="project" value="GO_Central"/>
</dbReference>
<dbReference type="Gene3D" id="3.40.50.300">
    <property type="entry name" value="P-loop containing nucleotide triphosphate hydrolases"/>
    <property type="match status" value="1"/>
</dbReference>
<dbReference type="Gramene" id="HORVU.MOREX.r3.5HG0504410.1">
    <property type="protein sequence ID" value="HORVU.MOREX.r3.5HG0504410.1.CDS1"/>
    <property type="gene ID" value="HORVU.MOREX.r3.5HG0504410"/>
</dbReference>
<comment type="similarity">
    <text evidence="1 3">Belongs to the sulfotransferase 1 family.</text>
</comment>
<dbReference type="EnsemblPlants" id="HORVU.MOREX.r3.5HG0504410.1">
    <property type="protein sequence ID" value="HORVU.MOREX.r3.5HG0504410.1.CDS1"/>
    <property type="gene ID" value="HORVU.MOREX.r3.5HG0504410"/>
</dbReference>
<reference evidence="6" key="2">
    <citation type="submission" date="2020-10" db="EMBL/GenBank/DDBJ databases">
        <authorList>
            <person name="Scholz U."/>
            <person name="Mascher M."/>
            <person name="Fiebig A."/>
        </authorList>
    </citation>
    <scope>NUCLEOTIDE SEQUENCE [LARGE SCALE GENOMIC DNA]</scope>
    <source>
        <strain evidence="6">cv. Morex</strain>
    </source>
</reference>
<dbReference type="GO" id="GO:0051923">
    <property type="term" value="P:sulfation"/>
    <property type="evidence" value="ECO:0000318"/>
    <property type="project" value="GO_Central"/>
</dbReference>
<evidence type="ECO:0000256" key="2">
    <source>
        <dbReference type="ARBA" id="ARBA00022679"/>
    </source>
</evidence>
<evidence type="ECO:0000259" key="5">
    <source>
        <dbReference type="Pfam" id="PF00685"/>
    </source>
</evidence>
<evidence type="ECO:0000313" key="6">
    <source>
        <dbReference type="EnsemblPlants" id="HORVU.MOREX.r3.5HG0504410.1.CDS1"/>
    </source>
</evidence>
<protein>
    <recommendedName>
        <fullName evidence="3">Sulfotransferase</fullName>
        <ecNumber evidence="3">2.8.2.-</ecNumber>
    </recommendedName>
</protein>
<keyword evidence="7" id="KW-1185">Reference proteome</keyword>
<dbReference type="Proteomes" id="UP000011116">
    <property type="component" value="Chromosome 5H"/>
</dbReference>
<dbReference type="PANTHER" id="PTHR11783">
    <property type="entry name" value="SULFOTRANSFERASE SULT"/>
    <property type="match status" value="1"/>
</dbReference>
<reference evidence="6" key="3">
    <citation type="submission" date="2022-01" db="UniProtKB">
        <authorList>
            <consortium name="EnsemblPlants"/>
        </authorList>
    </citation>
    <scope>IDENTIFICATION</scope>
    <source>
        <strain evidence="6">subsp. vulgare</strain>
    </source>
</reference>
<accession>A0A8I7B9P0</accession>
<reference evidence="7" key="1">
    <citation type="journal article" date="2012" name="Nature">
        <title>A physical, genetic and functional sequence assembly of the barley genome.</title>
        <authorList>
            <consortium name="The International Barley Genome Sequencing Consortium"/>
            <person name="Mayer K.F."/>
            <person name="Waugh R."/>
            <person name="Brown J.W."/>
            <person name="Schulman A."/>
            <person name="Langridge P."/>
            <person name="Platzer M."/>
            <person name="Fincher G.B."/>
            <person name="Muehlbauer G.J."/>
            <person name="Sato K."/>
            <person name="Close T.J."/>
            <person name="Wise R.P."/>
            <person name="Stein N."/>
        </authorList>
    </citation>
    <scope>NUCLEOTIDE SEQUENCE [LARGE SCALE GENOMIC DNA]</scope>
    <source>
        <strain evidence="7">cv. Morex</strain>
    </source>
</reference>
<evidence type="ECO:0000313" key="7">
    <source>
        <dbReference type="Proteomes" id="UP000011116"/>
    </source>
</evidence>
<dbReference type="InterPro" id="IPR000863">
    <property type="entry name" value="Sulfotransferase_dom"/>
</dbReference>
<sequence length="373" mass="41288">MDVQQQSTTAKEETSSALAPTAAADDDDEEHEHPRLHMHNVAELIPALPLETRWPPFALRRYRGYWMAERFLPAVAAFNDHFEPAPGATDVLLATCPKSGTTWLKALAFATAHRAAHPPSSLDHPLLRNNPHGCVMFLDTIFGRPVEDAREVLAAYPSPPRVFGTHWAYSQLPERVTAGCRVVYLCRDPKDVMVSWYWFIRKCCAPDIAGDLDFQELFQVFCEGRNGYGPAWRHAARYWEASERHPDTVLFLRYEEMLRDTAGSVRRLAEFMRCPFTAAEEEAGVVGAVLELCSLEKLSNLEVNRNGAPALAVANDAFFRKGVAGDWRNHMTPEMAARLDGIVEDALRGTGFSFADSGQAAEHHGAGAGAGAP</sequence>
<feature type="domain" description="Sulfotransferase" evidence="5">
    <location>
        <begin position="89"/>
        <end position="351"/>
    </location>
</feature>
<organism evidence="6 7">
    <name type="scientific">Hordeum vulgare subsp. vulgare</name>
    <name type="common">Domesticated barley</name>
    <dbReference type="NCBI Taxonomy" id="112509"/>
    <lineage>
        <taxon>Eukaryota</taxon>
        <taxon>Viridiplantae</taxon>
        <taxon>Streptophyta</taxon>
        <taxon>Embryophyta</taxon>
        <taxon>Tracheophyta</taxon>
        <taxon>Spermatophyta</taxon>
        <taxon>Magnoliopsida</taxon>
        <taxon>Liliopsida</taxon>
        <taxon>Poales</taxon>
        <taxon>Poaceae</taxon>
        <taxon>BOP clade</taxon>
        <taxon>Pooideae</taxon>
        <taxon>Triticodae</taxon>
        <taxon>Triticeae</taxon>
        <taxon>Hordeinae</taxon>
        <taxon>Hordeum</taxon>
    </lineage>
</organism>
<dbReference type="Gramene" id="HORVU.MOREX.r2.5HG0418960.1">
    <property type="protein sequence ID" value="HORVU.MOREX.r2.5HG0418960.1.CDS.1"/>
    <property type="gene ID" value="HORVU.MOREX.r2.5HG0418960"/>
</dbReference>
<dbReference type="SUPFAM" id="SSF52540">
    <property type="entry name" value="P-loop containing nucleoside triphosphate hydrolases"/>
    <property type="match status" value="1"/>
</dbReference>
<dbReference type="AlphaFoldDB" id="A0A8I7B9P0"/>
<dbReference type="Pfam" id="PF00685">
    <property type="entry name" value="Sulfotransfer_1"/>
    <property type="match status" value="1"/>
</dbReference>
<feature type="region of interest" description="Disordered" evidence="4">
    <location>
        <begin position="1"/>
        <end position="32"/>
    </location>
</feature>
<evidence type="ECO:0000256" key="4">
    <source>
        <dbReference type="SAM" id="MobiDB-lite"/>
    </source>
</evidence>
<keyword evidence="2 3" id="KW-0808">Transferase</keyword>
<dbReference type="EC" id="2.8.2.-" evidence="3"/>
<dbReference type="GO" id="GO:0005737">
    <property type="term" value="C:cytoplasm"/>
    <property type="evidence" value="ECO:0000318"/>
    <property type="project" value="GO_Central"/>
</dbReference>
<evidence type="ECO:0000256" key="3">
    <source>
        <dbReference type="RuleBase" id="RU361155"/>
    </source>
</evidence>
<dbReference type="SMR" id="A0A8I7B9P0"/>
<name>A0A8I7B9P0_HORVV</name>
<dbReference type="InterPro" id="IPR027417">
    <property type="entry name" value="P-loop_NTPase"/>
</dbReference>
<proteinExistence type="inferred from homology"/>
<evidence type="ECO:0000256" key="1">
    <source>
        <dbReference type="ARBA" id="ARBA00005771"/>
    </source>
</evidence>